<dbReference type="GO" id="GO:0005737">
    <property type="term" value="C:cytoplasm"/>
    <property type="evidence" value="ECO:0007669"/>
    <property type="project" value="UniProtKB-SubCell"/>
</dbReference>
<keyword evidence="4 8" id="KW-0067">ATP-binding</keyword>
<evidence type="ECO:0000313" key="12">
    <source>
        <dbReference type="EMBL" id="AEI42431.1"/>
    </source>
</evidence>
<comment type="similarity">
    <text evidence="1 8 9">Belongs to the class-I aminoacyl-tRNA synthetase family.</text>
</comment>
<dbReference type="HAMAP" id="MF_00123">
    <property type="entry name" value="Arg_tRNA_synth"/>
    <property type="match status" value="1"/>
</dbReference>
<keyword evidence="5 8" id="KW-0648">Protein biosynthesis</keyword>
<dbReference type="InterPro" id="IPR014729">
    <property type="entry name" value="Rossmann-like_a/b/a_fold"/>
</dbReference>
<evidence type="ECO:0000256" key="5">
    <source>
        <dbReference type="ARBA" id="ARBA00022917"/>
    </source>
</evidence>
<dbReference type="Proteomes" id="UP000006620">
    <property type="component" value="Chromosome"/>
</dbReference>
<dbReference type="PANTHER" id="PTHR11956:SF5">
    <property type="entry name" value="ARGININE--TRNA LIGASE, CYTOPLASMIC"/>
    <property type="match status" value="1"/>
</dbReference>
<evidence type="ECO:0000256" key="3">
    <source>
        <dbReference type="ARBA" id="ARBA00022741"/>
    </source>
</evidence>
<dbReference type="KEGG" id="pms:KNP414_03893"/>
<dbReference type="Gene3D" id="3.30.1360.70">
    <property type="entry name" value="Arginyl tRNA synthetase N-terminal domain"/>
    <property type="match status" value="1"/>
</dbReference>
<feature type="domain" description="DALR anticodon binding" evidence="10">
    <location>
        <begin position="527"/>
        <end position="648"/>
    </location>
</feature>
<dbReference type="SMART" id="SM00836">
    <property type="entry name" value="DALR_1"/>
    <property type="match status" value="1"/>
</dbReference>
<sequence>MYLYSGDTAIIEKEGTGMVIGTLKQAVSQSVQEMLEEVMGRRREPAEFRVEPPSLLEHGDYSTNAAMVLAKELRMPPMRLAERLAVKLRENGLACGLIRQVEAVPPGFVNFRLDWKKWAEEEGQAPADPAQPEKIIVEHTSINPNKSAHIGHLRNAVIGDTLVRLLRRTGCIVEVHNYIDDLGNQLADTVVGLLHTGLKGAHARFGDFCWDAYAWVNREYAARPALEEERTKVLHALEEGQSALSWLGLLTAEKIVREQLQEMKRFGIGYDLLVWESSIVKRGFWKAAFGLLQQTEAFRKVKEGAQAGCWVLQPAGETQEEAEGDSADAGYQAAKVLVRSNGILTYTAKDIAYHLWKFGLLSEDFHYSAFDGEVSTTHGAGEQEGVFGRADRVINVIDYRQAYPQAVVKQSLEALGYPEQAGRLHHVSYGVVSLSPAAARELGVDTSDGRASYAMSGRQGVGIRAADLLQRMQGVIGQERGEREGLPAEEIAAAAIRYYLLRFHLATEVVFDLKQATELTGNTGVYVLYAYARAASLLAKAAEDSVDEGASARPGVFPEVPEPAEHALLRQLSLWEDTLRTAAAELAPHQICTYAYELGARFNTFYSALPIRSAGEEQRRFRLWLTRRFKMTMGEALEVLGLPAPERL</sequence>
<dbReference type="PRINTS" id="PR01038">
    <property type="entry name" value="TRNASYNTHARG"/>
</dbReference>
<feature type="domain" description="Arginyl tRNA synthetase N-terminal" evidence="11">
    <location>
        <begin position="25"/>
        <end position="113"/>
    </location>
</feature>
<dbReference type="Pfam" id="PF05746">
    <property type="entry name" value="DALR_1"/>
    <property type="match status" value="1"/>
</dbReference>
<name>F8F8Y3_PAEMK</name>
<evidence type="ECO:0000256" key="1">
    <source>
        <dbReference type="ARBA" id="ARBA00005594"/>
    </source>
</evidence>
<dbReference type="InterPro" id="IPR009080">
    <property type="entry name" value="tRNAsynth_Ia_anticodon-bd"/>
</dbReference>
<comment type="subcellular location">
    <subcellularLocation>
        <location evidence="8">Cytoplasm</location>
    </subcellularLocation>
</comment>
<evidence type="ECO:0000256" key="6">
    <source>
        <dbReference type="ARBA" id="ARBA00023146"/>
    </source>
</evidence>
<accession>F8F8Y3</accession>
<dbReference type="PATRIC" id="fig|1036673.3.peg.3576"/>
<evidence type="ECO:0000256" key="9">
    <source>
        <dbReference type="RuleBase" id="RU363038"/>
    </source>
</evidence>
<evidence type="ECO:0000313" key="13">
    <source>
        <dbReference type="Proteomes" id="UP000006620"/>
    </source>
</evidence>
<evidence type="ECO:0000256" key="2">
    <source>
        <dbReference type="ARBA" id="ARBA00022598"/>
    </source>
</evidence>
<dbReference type="SUPFAM" id="SSF52374">
    <property type="entry name" value="Nucleotidylyl transferase"/>
    <property type="match status" value="1"/>
</dbReference>
<comment type="catalytic activity">
    <reaction evidence="7 8">
        <text>tRNA(Arg) + L-arginine + ATP = L-arginyl-tRNA(Arg) + AMP + diphosphate</text>
        <dbReference type="Rhea" id="RHEA:20301"/>
        <dbReference type="Rhea" id="RHEA-COMP:9658"/>
        <dbReference type="Rhea" id="RHEA-COMP:9673"/>
        <dbReference type="ChEBI" id="CHEBI:30616"/>
        <dbReference type="ChEBI" id="CHEBI:32682"/>
        <dbReference type="ChEBI" id="CHEBI:33019"/>
        <dbReference type="ChEBI" id="CHEBI:78442"/>
        <dbReference type="ChEBI" id="CHEBI:78513"/>
        <dbReference type="ChEBI" id="CHEBI:456215"/>
        <dbReference type="EC" id="6.1.1.19"/>
    </reaction>
</comment>
<dbReference type="InterPro" id="IPR036695">
    <property type="entry name" value="Arg-tRNA-synth_N_sf"/>
</dbReference>
<keyword evidence="2 8" id="KW-0436">Ligase</keyword>
<dbReference type="SMART" id="SM01016">
    <property type="entry name" value="Arg_tRNA_synt_N"/>
    <property type="match status" value="1"/>
</dbReference>
<evidence type="ECO:0000256" key="7">
    <source>
        <dbReference type="ARBA" id="ARBA00049339"/>
    </source>
</evidence>
<keyword evidence="6 8" id="KW-0030">Aminoacyl-tRNA synthetase</keyword>
<dbReference type="HOGENOM" id="CLU_006406_6_1_9"/>
<dbReference type="PANTHER" id="PTHR11956">
    <property type="entry name" value="ARGINYL-TRNA SYNTHETASE"/>
    <property type="match status" value="1"/>
</dbReference>
<dbReference type="Pfam" id="PF00750">
    <property type="entry name" value="tRNA-synt_1d"/>
    <property type="match status" value="1"/>
</dbReference>
<organism evidence="12 13">
    <name type="scientific">Paenibacillus mucilaginosus (strain KNP414)</name>
    <dbReference type="NCBI Taxonomy" id="1036673"/>
    <lineage>
        <taxon>Bacteria</taxon>
        <taxon>Bacillati</taxon>
        <taxon>Bacillota</taxon>
        <taxon>Bacilli</taxon>
        <taxon>Bacillales</taxon>
        <taxon>Paenibacillaceae</taxon>
        <taxon>Paenibacillus</taxon>
    </lineage>
</organism>
<dbReference type="SUPFAM" id="SSF47323">
    <property type="entry name" value="Anticodon-binding domain of a subclass of class I aminoacyl-tRNA synthetases"/>
    <property type="match status" value="1"/>
</dbReference>
<dbReference type="GO" id="GO:0005524">
    <property type="term" value="F:ATP binding"/>
    <property type="evidence" value="ECO:0007669"/>
    <property type="project" value="UniProtKB-UniRule"/>
</dbReference>
<dbReference type="GO" id="GO:0006420">
    <property type="term" value="P:arginyl-tRNA aminoacylation"/>
    <property type="evidence" value="ECO:0007669"/>
    <property type="project" value="UniProtKB-UniRule"/>
</dbReference>
<keyword evidence="8" id="KW-0963">Cytoplasm</keyword>
<dbReference type="InterPro" id="IPR008909">
    <property type="entry name" value="DALR_anticod-bd"/>
</dbReference>
<dbReference type="GO" id="GO:0004814">
    <property type="term" value="F:arginine-tRNA ligase activity"/>
    <property type="evidence" value="ECO:0007669"/>
    <property type="project" value="UniProtKB-UniRule"/>
</dbReference>
<evidence type="ECO:0000259" key="10">
    <source>
        <dbReference type="SMART" id="SM00836"/>
    </source>
</evidence>
<dbReference type="Gene3D" id="3.40.50.620">
    <property type="entry name" value="HUPs"/>
    <property type="match status" value="1"/>
</dbReference>
<dbReference type="InterPro" id="IPR001278">
    <property type="entry name" value="Arg-tRNA-ligase"/>
</dbReference>
<evidence type="ECO:0000256" key="4">
    <source>
        <dbReference type="ARBA" id="ARBA00022840"/>
    </source>
</evidence>
<comment type="caution">
    <text evidence="8">Lacks conserved residue(s) required for the propagation of feature annotation.</text>
</comment>
<dbReference type="InterPro" id="IPR035684">
    <property type="entry name" value="ArgRS_core"/>
</dbReference>
<evidence type="ECO:0000256" key="8">
    <source>
        <dbReference type="HAMAP-Rule" id="MF_00123"/>
    </source>
</evidence>
<dbReference type="EMBL" id="CP002869">
    <property type="protein sequence ID" value="AEI42431.1"/>
    <property type="molecule type" value="Genomic_DNA"/>
</dbReference>
<dbReference type="EC" id="6.1.1.19" evidence="8"/>
<dbReference type="SUPFAM" id="SSF55190">
    <property type="entry name" value="Arginyl-tRNA synthetase (ArgRS), N-terminal 'additional' domain"/>
    <property type="match status" value="1"/>
</dbReference>
<dbReference type="Pfam" id="PF03485">
    <property type="entry name" value="Arg_tRNA_synt_N"/>
    <property type="match status" value="1"/>
</dbReference>
<dbReference type="Gene3D" id="1.10.730.10">
    <property type="entry name" value="Isoleucyl-tRNA Synthetase, Domain 1"/>
    <property type="match status" value="1"/>
</dbReference>
<gene>
    <name evidence="8" type="primary">argS</name>
    <name evidence="12" type="ordered locus">KNP414_03893</name>
</gene>
<proteinExistence type="inferred from homology"/>
<reference evidence="13" key="1">
    <citation type="submission" date="2011-06" db="EMBL/GenBank/DDBJ databases">
        <title>Complete genome sequence of Paenibacillus mucilaginosus KNP414.</title>
        <authorList>
            <person name="Wang J."/>
            <person name="Hu S."/>
            <person name="Hu X."/>
            <person name="Zhang B."/>
            <person name="Dong D."/>
            <person name="Zhang S."/>
            <person name="Zhao K."/>
            <person name="Wu D."/>
        </authorList>
    </citation>
    <scope>NUCLEOTIDE SEQUENCE [LARGE SCALE GENOMIC DNA]</scope>
    <source>
        <strain evidence="13">KNP414</strain>
    </source>
</reference>
<dbReference type="InterPro" id="IPR005148">
    <property type="entry name" value="Arg-tRNA-synth_N"/>
</dbReference>
<keyword evidence="3 8" id="KW-0547">Nucleotide-binding</keyword>
<protein>
    <recommendedName>
        <fullName evidence="8">Arginine--tRNA ligase</fullName>
        <ecNumber evidence="8">6.1.1.19</ecNumber>
    </recommendedName>
    <alternativeName>
        <fullName evidence="8">Arginyl-tRNA synthetase</fullName>
        <shortName evidence="8">ArgRS</shortName>
    </alternativeName>
</protein>
<evidence type="ECO:0000259" key="11">
    <source>
        <dbReference type="SMART" id="SM01016"/>
    </source>
</evidence>
<comment type="subunit">
    <text evidence="8">Monomer.</text>
</comment>
<reference evidence="12 13" key="2">
    <citation type="journal article" date="2013" name="Genome Announc.">
        <title>Genome Sequence of Growth-Improving Paenibacillus mucilaginosus Strain KNP414.</title>
        <authorList>
            <person name="Lu J.J."/>
            <person name="Wang J.F."/>
            <person name="Hu X.F."/>
        </authorList>
    </citation>
    <scope>NUCLEOTIDE SEQUENCE [LARGE SCALE GENOMIC DNA]</scope>
    <source>
        <strain evidence="12 13">KNP414</strain>
    </source>
</reference>
<dbReference type="AlphaFoldDB" id="F8F8Y3"/>